<dbReference type="InterPro" id="IPR051210">
    <property type="entry name" value="Ub_ligase/GEF_domain"/>
</dbReference>
<feature type="repeat" description="RCC1" evidence="2">
    <location>
        <begin position="345"/>
        <end position="380"/>
    </location>
</feature>
<keyword evidence="1" id="KW-0677">Repeat</keyword>
<feature type="repeat" description="RCC1" evidence="2">
    <location>
        <begin position="293"/>
        <end position="344"/>
    </location>
</feature>
<dbReference type="PRINTS" id="PR00633">
    <property type="entry name" value="RCCNDNSATION"/>
</dbReference>
<dbReference type="InterPro" id="IPR009091">
    <property type="entry name" value="RCC1/BLIP-II"/>
</dbReference>
<feature type="compositionally biased region" description="Basic and acidic residues" evidence="3">
    <location>
        <begin position="1"/>
        <end position="12"/>
    </location>
</feature>
<dbReference type="PROSITE" id="PS50012">
    <property type="entry name" value="RCC1_3"/>
    <property type="match status" value="3"/>
</dbReference>
<gene>
    <name evidence="4" type="primary">LOC107814625</name>
</gene>
<dbReference type="RefSeq" id="XP_016495556.1">
    <property type="nucleotide sequence ID" value="XM_016640070.1"/>
</dbReference>
<proteinExistence type="predicted"/>
<keyword evidence="4" id="KW-0675">Receptor</keyword>
<feature type="region of interest" description="Disordered" evidence="3">
    <location>
        <begin position="164"/>
        <end position="225"/>
    </location>
</feature>
<evidence type="ECO:0000256" key="1">
    <source>
        <dbReference type="ARBA" id="ARBA00022737"/>
    </source>
</evidence>
<dbReference type="AlphaFoldDB" id="A0A1S4C306"/>
<dbReference type="InterPro" id="IPR000408">
    <property type="entry name" value="Reg_chr_condens"/>
</dbReference>
<evidence type="ECO:0000256" key="3">
    <source>
        <dbReference type="SAM" id="MobiDB-lite"/>
    </source>
</evidence>
<dbReference type="PANTHER" id="PTHR22870">
    <property type="entry name" value="REGULATOR OF CHROMOSOME CONDENSATION"/>
    <property type="match status" value="1"/>
</dbReference>
<feature type="compositionally biased region" description="Polar residues" evidence="3">
    <location>
        <begin position="168"/>
        <end position="190"/>
    </location>
</feature>
<dbReference type="Pfam" id="PF00415">
    <property type="entry name" value="RCC1"/>
    <property type="match status" value="2"/>
</dbReference>
<dbReference type="OrthoDB" id="5370059at2759"/>
<reference evidence="4" key="1">
    <citation type="submission" date="2025-08" db="UniProtKB">
        <authorList>
            <consortium name="RefSeq"/>
        </authorList>
    </citation>
    <scope>IDENTIFICATION</scope>
</reference>
<sequence>MNGNGEREKEEEKMEEENDEEKRYKVLMWGYLPGVLTHKSPLTSPVSVQSPETGIDVQSWKDVCGGGCGFAMAISAGSGKLITWGSADDQGQSYLTSGKHGETPEPFPIPTDDPVVKAAAGWAHIVSVTEKNDVYTWGWKECVPSSKLVANFAAGGSVEGDSFRKESSVLTEQESPQSQGSKLTASSVAHQDNKKAEETAKRRRTVTAKQELESPPPADESLSAPPCIVELDPGVKITSVAAGGRHTLALSDRSLRSPQGSITPGSETRKALGSYIKRIACGGRHSAVITDAGVLLTFGWGLYGQCGLGNTNDVLRPTCVSSLLNTRIEAVAGGLWHSVCLCDHGRVYTFGGNQFGQLGLGTGADHAEVRPRFITCFVSF</sequence>
<feature type="compositionally biased region" description="Basic and acidic residues" evidence="3">
    <location>
        <begin position="191"/>
        <end position="200"/>
    </location>
</feature>
<protein>
    <submittedName>
        <fullName evidence="4">Ultraviolet-B receptor UVR8 isoform X5</fullName>
    </submittedName>
</protein>
<feature type="region of interest" description="Disordered" evidence="3">
    <location>
        <begin position="1"/>
        <end position="20"/>
    </location>
</feature>
<evidence type="ECO:0000313" key="4">
    <source>
        <dbReference type="RefSeq" id="XP_016495556.1"/>
    </source>
</evidence>
<dbReference type="Gene3D" id="2.130.10.30">
    <property type="entry name" value="Regulator of chromosome condensation 1/beta-lactamase-inhibitor protein II"/>
    <property type="match status" value="2"/>
</dbReference>
<dbReference type="PANTHER" id="PTHR22870:SF375">
    <property type="entry name" value="ULTRAVIOLET-B RECEPTOR UVR8-LIKE ISOFORM X1"/>
    <property type="match status" value="1"/>
</dbReference>
<name>A0A1S4C306_TOBAC</name>
<dbReference type="PROSITE" id="PS00626">
    <property type="entry name" value="RCC1_2"/>
    <property type="match status" value="3"/>
</dbReference>
<evidence type="ECO:0000256" key="2">
    <source>
        <dbReference type="PROSITE-ProRule" id="PRU00235"/>
    </source>
</evidence>
<organism evidence="4">
    <name type="scientific">Nicotiana tabacum</name>
    <name type="common">Common tobacco</name>
    <dbReference type="NCBI Taxonomy" id="4097"/>
    <lineage>
        <taxon>Eukaryota</taxon>
        <taxon>Viridiplantae</taxon>
        <taxon>Streptophyta</taxon>
        <taxon>Embryophyta</taxon>
        <taxon>Tracheophyta</taxon>
        <taxon>Spermatophyta</taxon>
        <taxon>Magnoliopsida</taxon>
        <taxon>eudicotyledons</taxon>
        <taxon>Gunneridae</taxon>
        <taxon>Pentapetalae</taxon>
        <taxon>asterids</taxon>
        <taxon>lamiids</taxon>
        <taxon>Solanales</taxon>
        <taxon>Solanaceae</taxon>
        <taxon>Nicotianoideae</taxon>
        <taxon>Nicotianeae</taxon>
        <taxon>Nicotiana</taxon>
    </lineage>
</organism>
<accession>A0A1S4C306</accession>
<dbReference type="SUPFAM" id="SSF50985">
    <property type="entry name" value="RCC1/BLIP-II"/>
    <property type="match status" value="1"/>
</dbReference>
<feature type="repeat" description="RCC1" evidence="2">
    <location>
        <begin position="79"/>
        <end position="131"/>
    </location>
</feature>